<dbReference type="Proteomes" id="UP000216052">
    <property type="component" value="Chromosome"/>
</dbReference>
<sequence>MSEERFDHIEKMMVQLIQIVGHNSAVTEGLRQDVSGLKQNMAALEVKMEKGFTDIINMVHLLGEKLEESLT</sequence>
<dbReference type="RefSeq" id="WP_093793064.1">
    <property type="nucleotide sequence ID" value="NZ_CP155571.1"/>
</dbReference>
<reference evidence="1" key="1">
    <citation type="submission" date="2024-05" db="EMBL/GenBank/DDBJ databases">
        <title>Isolation and characterization of Sporomusa carbonis sp. nov., a carboxydotrophic hydrogenogen in the genus of Sporomusa isolated from a charcoal burning pile.</title>
        <authorList>
            <person name="Boeer T."/>
            <person name="Rosenbaum F."/>
            <person name="Eysell L."/>
            <person name="Mueller V."/>
            <person name="Daniel R."/>
            <person name="Poehlein A."/>
        </authorList>
    </citation>
    <scope>NUCLEOTIDE SEQUENCE [LARGE SCALE GENOMIC DNA]</scope>
    <source>
        <strain evidence="1">DSM 3132</strain>
    </source>
</reference>
<evidence type="ECO:0000313" key="2">
    <source>
        <dbReference type="Proteomes" id="UP000216052"/>
    </source>
</evidence>
<name>A0ABZ3J7M9_SPOA4</name>
<keyword evidence="2" id="KW-1185">Reference proteome</keyword>
<proteinExistence type="predicted"/>
<organism evidence="1 2">
    <name type="scientific">Sporomusa acidovorans (strain ATCC 49682 / DSM 3132 / Mol)</name>
    <dbReference type="NCBI Taxonomy" id="1123286"/>
    <lineage>
        <taxon>Bacteria</taxon>
        <taxon>Bacillati</taxon>
        <taxon>Bacillota</taxon>
        <taxon>Negativicutes</taxon>
        <taxon>Selenomonadales</taxon>
        <taxon>Sporomusaceae</taxon>
        <taxon>Sporomusa</taxon>
    </lineage>
</organism>
<accession>A0ABZ3J7M9</accession>
<protein>
    <submittedName>
        <fullName evidence="1">Uncharacterized protein</fullName>
    </submittedName>
</protein>
<evidence type="ECO:0000313" key="1">
    <source>
        <dbReference type="EMBL" id="XFO74121.1"/>
    </source>
</evidence>
<dbReference type="EMBL" id="CP155571">
    <property type="protein sequence ID" value="XFO74121.1"/>
    <property type="molecule type" value="Genomic_DNA"/>
</dbReference>
<gene>
    <name evidence="1" type="ORF">SPACI_042300</name>
</gene>